<dbReference type="Gene3D" id="3.40.430.10">
    <property type="entry name" value="Dihydrofolate Reductase, subunit A"/>
    <property type="match status" value="1"/>
</dbReference>
<reference evidence="3" key="1">
    <citation type="journal article" date="2019" name="Int. J. Syst. Evol. Microbiol.">
        <title>The Global Catalogue of Microorganisms (GCM) 10K type strain sequencing project: providing services to taxonomists for standard genome sequencing and annotation.</title>
        <authorList>
            <consortium name="The Broad Institute Genomics Platform"/>
            <consortium name="The Broad Institute Genome Sequencing Center for Infectious Disease"/>
            <person name="Wu L."/>
            <person name="Ma J."/>
        </authorList>
    </citation>
    <scope>NUCLEOTIDE SEQUENCE [LARGE SCALE GENOMIC DNA]</scope>
    <source>
        <strain evidence="3">CCUG 56756</strain>
    </source>
</reference>
<dbReference type="RefSeq" id="WP_144839484.1">
    <property type="nucleotide sequence ID" value="NZ_JBHTKI010000023.1"/>
</dbReference>
<organism evidence="2 3">
    <name type="scientific">Metaplanococcus flavidus</name>
    <dbReference type="NCBI Taxonomy" id="569883"/>
    <lineage>
        <taxon>Bacteria</taxon>
        <taxon>Bacillati</taxon>
        <taxon>Bacillota</taxon>
        <taxon>Bacilli</taxon>
        <taxon>Bacillales</taxon>
        <taxon>Caryophanaceae</taxon>
        <taxon>Metaplanococcus</taxon>
    </lineage>
</organism>
<dbReference type="InterPro" id="IPR002734">
    <property type="entry name" value="RibDG_C"/>
</dbReference>
<dbReference type="Proteomes" id="UP001597109">
    <property type="component" value="Unassembled WGS sequence"/>
</dbReference>
<dbReference type="PANTHER" id="PTHR38011">
    <property type="entry name" value="DIHYDROFOLATE REDUCTASE FAMILY PROTEIN (AFU_ORTHOLOGUE AFUA_8G06820)"/>
    <property type="match status" value="1"/>
</dbReference>
<dbReference type="SUPFAM" id="SSF53597">
    <property type="entry name" value="Dihydrofolate reductase-like"/>
    <property type="match status" value="1"/>
</dbReference>
<sequence length="177" mass="20077">MENNRKIVCYIAESLDGYIATEDDSLDWLFKIDGEGDAGYAEFMETIDTVVMGRRTYDWVMEFENGEYPYEGIKTYVYTHTPPQASPENVEFTDMDIPVFAEKLKSSPGKNIWVIGGSKLLAGFLEAGLIDEFIISIAPVTIGSGIPLFQKSLLTTEFKLRDVKRYGEFAQLHYELK</sequence>
<evidence type="ECO:0000313" key="3">
    <source>
        <dbReference type="Proteomes" id="UP001597109"/>
    </source>
</evidence>
<keyword evidence="3" id="KW-1185">Reference proteome</keyword>
<name>A0ABW3LHU4_9BACL</name>
<proteinExistence type="predicted"/>
<evidence type="ECO:0000259" key="1">
    <source>
        <dbReference type="Pfam" id="PF01872"/>
    </source>
</evidence>
<gene>
    <name evidence="2" type="ORF">ACFQ1X_14935</name>
</gene>
<protein>
    <submittedName>
        <fullName evidence="2">Dihydrofolate reductase family protein</fullName>
    </submittedName>
</protein>
<dbReference type="InterPro" id="IPR024072">
    <property type="entry name" value="DHFR-like_dom_sf"/>
</dbReference>
<evidence type="ECO:0000313" key="2">
    <source>
        <dbReference type="EMBL" id="MFD1032732.1"/>
    </source>
</evidence>
<feature type="domain" description="Bacterial bifunctional deaminase-reductase C-terminal" evidence="1">
    <location>
        <begin position="76"/>
        <end position="168"/>
    </location>
</feature>
<dbReference type="EMBL" id="JBHTKI010000023">
    <property type="protein sequence ID" value="MFD1032732.1"/>
    <property type="molecule type" value="Genomic_DNA"/>
</dbReference>
<accession>A0ABW3LHU4</accession>
<comment type="caution">
    <text evidence="2">The sequence shown here is derived from an EMBL/GenBank/DDBJ whole genome shotgun (WGS) entry which is preliminary data.</text>
</comment>
<dbReference type="PANTHER" id="PTHR38011:SF11">
    <property type="entry name" value="2,5-DIAMINO-6-RIBOSYLAMINO-4(3H)-PYRIMIDINONE 5'-PHOSPHATE REDUCTASE"/>
    <property type="match status" value="1"/>
</dbReference>
<dbReference type="InterPro" id="IPR050765">
    <property type="entry name" value="Riboflavin_Biosynth_HTPR"/>
</dbReference>
<dbReference type="Pfam" id="PF01872">
    <property type="entry name" value="RibD_C"/>
    <property type="match status" value="1"/>
</dbReference>